<evidence type="ECO:0000313" key="2">
    <source>
        <dbReference type="EMBL" id="SVB96810.1"/>
    </source>
</evidence>
<dbReference type="Gene3D" id="2.60.40.2480">
    <property type="entry name" value="Periplasmic metal-binding protein Tp34-type"/>
    <property type="match status" value="1"/>
</dbReference>
<dbReference type="AlphaFoldDB" id="A0A382IAY2"/>
<accession>A0A382IAY2</accession>
<dbReference type="Pfam" id="PF10634">
    <property type="entry name" value="Iron_transport"/>
    <property type="match status" value="1"/>
</dbReference>
<dbReference type="InterPro" id="IPR038482">
    <property type="entry name" value="Tp34-type_sf"/>
</dbReference>
<reference evidence="2" key="1">
    <citation type="submission" date="2018-05" db="EMBL/GenBank/DDBJ databases">
        <authorList>
            <person name="Lanie J.A."/>
            <person name="Ng W.-L."/>
            <person name="Kazmierczak K.M."/>
            <person name="Andrzejewski T.M."/>
            <person name="Davidsen T.M."/>
            <person name="Wayne K.J."/>
            <person name="Tettelin H."/>
            <person name="Glass J.I."/>
            <person name="Rusch D."/>
            <person name="Podicherti R."/>
            <person name="Tsui H.-C.T."/>
            <person name="Winkler M.E."/>
        </authorList>
    </citation>
    <scope>NUCLEOTIDE SEQUENCE</scope>
</reference>
<name>A0A382IAY2_9ZZZZ</name>
<evidence type="ECO:0000256" key="1">
    <source>
        <dbReference type="ARBA" id="ARBA00022729"/>
    </source>
</evidence>
<organism evidence="2">
    <name type="scientific">marine metagenome</name>
    <dbReference type="NCBI Taxonomy" id="408172"/>
    <lineage>
        <taxon>unclassified sequences</taxon>
        <taxon>metagenomes</taxon>
        <taxon>ecological metagenomes</taxon>
    </lineage>
</organism>
<keyword evidence="1" id="KW-0732">Signal</keyword>
<dbReference type="EMBL" id="UINC01066274">
    <property type="protein sequence ID" value="SVB96810.1"/>
    <property type="molecule type" value="Genomic_DNA"/>
</dbReference>
<sequence>VQKVNKKNLTAILLVIWLMPFKLFALPEMIIGEATIDPGVHLIFEGGIKDDVAPTTVFLAENKTDVHIEMLANWSENAPKGSVPGGHVAYLKVSVLVKNEITNTSTTVILTPHINLSDGFHYAQNIKLPGNIDDKYSLKFSIEPPIDGSLGMHYDWRQQVGEALSPGGSFTFDDLNFFKIANATRR</sequence>
<proteinExistence type="predicted"/>
<protein>
    <submittedName>
        <fullName evidence="2">Uncharacterized protein</fullName>
    </submittedName>
</protein>
<feature type="non-terminal residue" evidence="2">
    <location>
        <position position="1"/>
    </location>
</feature>
<gene>
    <name evidence="2" type="ORF">METZ01_LOCUS249664</name>
</gene>
<dbReference type="InterPro" id="IPR018470">
    <property type="entry name" value="Metal-bd_Tp34-typ"/>
</dbReference>